<keyword evidence="3" id="KW-1185">Reference proteome</keyword>
<keyword evidence="1" id="KW-0812">Transmembrane</keyword>
<feature type="transmembrane region" description="Helical" evidence="1">
    <location>
        <begin position="53"/>
        <end position="79"/>
    </location>
</feature>
<keyword evidence="1" id="KW-1133">Transmembrane helix</keyword>
<dbReference type="STRING" id="252246.SAMN05421799_108148"/>
<proteinExistence type="predicted"/>
<organism evidence="2 3">
    <name type="scientific">Alicyclobacillus vulcanalis</name>
    <dbReference type="NCBI Taxonomy" id="252246"/>
    <lineage>
        <taxon>Bacteria</taxon>
        <taxon>Bacillati</taxon>
        <taxon>Bacillota</taxon>
        <taxon>Bacilli</taxon>
        <taxon>Bacillales</taxon>
        <taxon>Alicyclobacillaceae</taxon>
        <taxon>Alicyclobacillus</taxon>
    </lineage>
</organism>
<name>A0A1N7NHW9_9BACL</name>
<evidence type="ECO:0000256" key="1">
    <source>
        <dbReference type="SAM" id="Phobius"/>
    </source>
</evidence>
<feature type="transmembrane region" description="Helical" evidence="1">
    <location>
        <begin position="100"/>
        <end position="125"/>
    </location>
</feature>
<dbReference type="RefSeq" id="WP_076347828.1">
    <property type="nucleotide sequence ID" value="NZ_FTOO01000008.1"/>
</dbReference>
<accession>A0A1N7NHW9</accession>
<evidence type="ECO:0000313" key="3">
    <source>
        <dbReference type="Proteomes" id="UP000186156"/>
    </source>
</evidence>
<dbReference type="EMBL" id="FTOO01000008">
    <property type="protein sequence ID" value="SIS98013.1"/>
    <property type="molecule type" value="Genomic_DNA"/>
</dbReference>
<protein>
    <submittedName>
        <fullName evidence="2">Uncharacterized protein</fullName>
    </submittedName>
</protein>
<feature type="transmembrane region" description="Helical" evidence="1">
    <location>
        <begin position="145"/>
        <end position="167"/>
    </location>
</feature>
<feature type="transmembrane region" description="Helical" evidence="1">
    <location>
        <begin position="174"/>
        <end position="195"/>
    </location>
</feature>
<keyword evidence="1" id="KW-0472">Membrane</keyword>
<dbReference type="OrthoDB" id="1680253at2"/>
<evidence type="ECO:0000313" key="2">
    <source>
        <dbReference type="EMBL" id="SIS98013.1"/>
    </source>
</evidence>
<reference evidence="3" key="1">
    <citation type="submission" date="2017-01" db="EMBL/GenBank/DDBJ databases">
        <authorList>
            <person name="Varghese N."/>
            <person name="Submissions S."/>
        </authorList>
    </citation>
    <scope>NUCLEOTIDE SEQUENCE [LARGE SCALE GENOMIC DNA]</scope>
    <source>
        <strain evidence="3">DSM 16176</strain>
    </source>
</reference>
<dbReference type="AlphaFoldDB" id="A0A1N7NHW9"/>
<sequence>MYGSWLDLVRLLGALLMAGLAVKWMDDVLDVDYDLCQGQRTLAARFGRAALPYAMAVMACAVALAEAPAIAAFLGAYAVGMFARPFERLPSQLPAWAETILALALCAAIVGWRGALWGASFMLAVDWLDDLVDRFRDLETGQWNAVIRFGLVEVLLAILGALAVAIFAEVLWTLIGLVALAAVTVVSELTTMKLVSDDGREGPWSRLS</sequence>
<gene>
    <name evidence="2" type="ORF">SAMN05421799_108148</name>
</gene>
<dbReference type="Proteomes" id="UP000186156">
    <property type="component" value="Unassembled WGS sequence"/>
</dbReference>